<name>A0ABS7MVT2_9RHOB</name>
<organism evidence="1 2">
    <name type="scientific">Gymnodinialimonas phycosphaerae</name>
    <dbReference type="NCBI Taxonomy" id="2841589"/>
    <lineage>
        <taxon>Bacteria</taxon>
        <taxon>Pseudomonadati</taxon>
        <taxon>Pseudomonadota</taxon>
        <taxon>Alphaproteobacteria</taxon>
        <taxon>Rhodobacterales</taxon>
        <taxon>Paracoccaceae</taxon>
        <taxon>Gymnodinialimonas</taxon>
    </lineage>
</organism>
<sequence>MTFVLLPASATFAQDDAPSLTDITEAWLASPHADRTSEAFTHWNEDGEITGACAVCHSSIGLLDYLESPMETVGVIDHPVPLGSVVGCASCHSAAAVGLASVPFPSGEHIALDPGSAVCSVCHQGRASTGTVEAAIGDLAADTVSADLGFVNSHYSMAGATTQGSAAHGGYEYAGQTYAGPFTHFPELNTCSSCHSPHSLQVELTSCTSCHEGAESFTDIRTSTTDYDGDGNAAEGIADPIATLHAQLGEAIALYAAEVAGTPIIYAPGAYPYYFTDTDGDGAVTEGEAAYPNRYQTWTPRLLRAAYNYQYVLQDGGAFVHNPHYALQLLFDALADLGTAVDVDTSALTRP</sequence>
<protein>
    <submittedName>
        <fullName evidence="1">Cytochrome c3 family protein</fullName>
    </submittedName>
</protein>
<keyword evidence="2" id="KW-1185">Reference proteome</keyword>
<dbReference type="EMBL" id="JAIMBW010000001">
    <property type="protein sequence ID" value="MBY4893858.1"/>
    <property type="molecule type" value="Genomic_DNA"/>
</dbReference>
<reference evidence="1 2" key="1">
    <citation type="submission" date="2021-07" db="EMBL/GenBank/DDBJ databases">
        <title>Karlodiniumbacter phycospheric gen. nov., sp. nov., a phycosphere bacterium isolated from karlodinium veneficum.</title>
        <authorList>
            <person name="Peng Y."/>
            <person name="Jiang L."/>
            <person name="Lee J."/>
        </authorList>
    </citation>
    <scope>NUCLEOTIDE SEQUENCE [LARGE SCALE GENOMIC DNA]</scope>
    <source>
        <strain evidence="1 2">N5</strain>
    </source>
</reference>
<dbReference type="RefSeq" id="WP_257893497.1">
    <property type="nucleotide sequence ID" value="NZ_JAIMBW010000001.1"/>
</dbReference>
<dbReference type="InterPro" id="IPR036280">
    <property type="entry name" value="Multihaem_cyt_sf"/>
</dbReference>
<accession>A0ABS7MVT2</accession>
<dbReference type="SUPFAM" id="SSF48695">
    <property type="entry name" value="Multiheme cytochromes"/>
    <property type="match status" value="1"/>
</dbReference>
<proteinExistence type="predicted"/>
<evidence type="ECO:0000313" key="1">
    <source>
        <dbReference type="EMBL" id="MBY4893858.1"/>
    </source>
</evidence>
<evidence type="ECO:0000313" key="2">
    <source>
        <dbReference type="Proteomes" id="UP000693972"/>
    </source>
</evidence>
<dbReference type="Proteomes" id="UP000693972">
    <property type="component" value="Unassembled WGS sequence"/>
</dbReference>
<comment type="caution">
    <text evidence="1">The sequence shown here is derived from an EMBL/GenBank/DDBJ whole genome shotgun (WGS) entry which is preliminary data.</text>
</comment>
<dbReference type="Gene3D" id="1.10.1130.10">
    <property type="entry name" value="Flavocytochrome C3, Chain A"/>
    <property type="match status" value="1"/>
</dbReference>
<gene>
    <name evidence="1" type="ORF">KUL25_13890</name>
</gene>